<feature type="region of interest" description="Disordered" evidence="3">
    <location>
        <begin position="68"/>
        <end position="96"/>
    </location>
</feature>
<dbReference type="PANTHER" id="PTHR45625">
    <property type="entry name" value="PEPTIDYL-PROLYL CIS-TRANS ISOMERASE-RELATED"/>
    <property type="match status" value="1"/>
</dbReference>
<feature type="compositionally biased region" description="Basic and acidic residues" evidence="3">
    <location>
        <begin position="1"/>
        <end position="19"/>
    </location>
</feature>
<dbReference type="SUPFAM" id="SSF50891">
    <property type="entry name" value="Cyclophilin-like"/>
    <property type="match status" value="1"/>
</dbReference>
<organism evidence="6 7">
    <name type="scientific">Antrihabitans stalactiti</name>
    <dbReference type="NCBI Taxonomy" id="2584121"/>
    <lineage>
        <taxon>Bacteria</taxon>
        <taxon>Bacillati</taxon>
        <taxon>Actinomycetota</taxon>
        <taxon>Actinomycetes</taxon>
        <taxon>Mycobacteriales</taxon>
        <taxon>Nocardiaceae</taxon>
        <taxon>Antrihabitans</taxon>
    </lineage>
</organism>
<dbReference type="InterPro" id="IPR044666">
    <property type="entry name" value="Cyclophilin_A-like"/>
</dbReference>
<comment type="similarity">
    <text evidence="2">Belongs to the cyclophilin-type PPIase family.</text>
</comment>
<protein>
    <recommendedName>
        <fullName evidence="2">Peptidyl-prolyl cis-trans isomerase</fullName>
        <shortName evidence="2">PPIase</shortName>
        <ecNumber evidence="2">5.2.1.8</ecNumber>
    </recommendedName>
</protein>
<reference evidence="6 7" key="1">
    <citation type="submission" date="2019-05" db="EMBL/GenBank/DDBJ databases">
        <authorList>
            <person name="Lee S.D."/>
        </authorList>
    </citation>
    <scope>NUCLEOTIDE SEQUENCE [LARGE SCALE GENOMIC DNA]</scope>
    <source>
        <strain evidence="6 7">YC2-7</strain>
    </source>
</reference>
<dbReference type="GO" id="GO:0003755">
    <property type="term" value="F:peptidyl-prolyl cis-trans isomerase activity"/>
    <property type="evidence" value="ECO:0007669"/>
    <property type="project" value="UniProtKB-UniRule"/>
</dbReference>
<evidence type="ECO:0000256" key="4">
    <source>
        <dbReference type="SAM" id="Phobius"/>
    </source>
</evidence>
<dbReference type="Gene3D" id="2.40.100.10">
    <property type="entry name" value="Cyclophilin-like"/>
    <property type="match status" value="1"/>
</dbReference>
<dbReference type="RefSeq" id="WP_169584334.1">
    <property type="nucleotide sequence ID" value="NZ_VCQU01000001.1"/>
</dbReference>
<keyword evidence="2 6" id="KW-0413">Isomerase</keyword>
<gene>
    <name evidence="6" type="ORF">FGL95_01090</name>
</gene>
<dbReference type="EC" id="5.2.1.8" evidence="2"/>
<evidence type="ECO:0000256" key="2">
    <source>
        <dbReference type="RuleBase" id="RU363019"/>
    </source>
</evidence>
<evidence type="ECO:0000256" key="1">
    <source>
        <dbReference type="ARBA" id="ARBA00002388"/>
    </source>
</evidence>
<dbReference type="InterPro" id="IPR002130">
    <property type="entry name" value="Cyclophilin-type_PPIase_dom"/>
</dbReference>
<dbReference type="Proteomes" id="UP000535543">
    <property type="component" value="Unassembled WGS sequence"/>
</dbReference>
<reference evidence="6 7" key="2">
    <citation type="submission" date="2020-06" db="EMBL/GenBank/DDBJ databases">
        <title>Antribacter stalactiti gen. nov., sp. nov., a new member of the family Nacardiaceae isolated from a cave.</title>
        <authorList>
            <person name="Kim I.S."/>
        </authorList>
    </citation>
    <scope>NUCLEOTIDE SEQUENCE [LARGE SCALE GENOMIC DNA]</scope>
    <source>
        <strain evidence="6 7">YC2-7</strain>
    </source>
</reference>
<dbReference type="Pfam" id="PF00160">
    <property type="entry name" value="Pro_isomerase"/>
    <property type="match status" value="1"/>
</dbReference>
<dbReference type="PROSITE" id="PS50072">
    <property type="entry name" value="CSA_PPIASE_2"/>
    <property type="match status" value="1"/>
</dbReference>
<evidence type="ECO:0000313" key="7">
    <source>
        <dbReference type="Proteomes" id="UP000535543"/>
    </source>
</evidence>
<dbReference type="EMBL" id="VCQU01000001">
    <property type="protein sequence ID" value="NMN93631.1"/>
    <property type="molecule type" value="Genomic_DNA"/>
</dbReference>
<sequence>MPTNEQRREAAKRKLERQLTRRAQRARKRKQLTIAGSILAVVAVVAGGALVYVLTKSDGSVAVKCEYPASPPSQPAAKKVDPPSTDGVKKSDDTYDVTMDTSQGPIGLVLDNSKSPCTVNSFLSLVKQNYFDGTTCHRLTNSAQLKVLQCGDPSGTGAGGPGYSFADEYPISKDPTAMVVGDYKRGTLAMANAGPDTNGSQFFLVFGDTDLPPDYTKFGTIDEAGLQTLDKIAAGGITPGDRGPEDGKPVLPVDVKTVVKN</sequence>
<comment type="catalytic activity">
    <reaction evidence="2">
        <text>[protein]-peptidylproline (omega=180) = [protein]-peptidylproline (omega=0)</text>
        <dbReference type="Rhea" id="RHEA:16237"/>
        <dbReference type="Rhea" id="RHEA-COMP:10747"/>
        <dbReference type="Rhea" id="RHEA-COMP:10748"/>
        <dbReference type="ChEBI" id="CHEBI:83833"/>
        <dbReference type="ChEBI" id="CHEBI:83834"/>
        <dbReference type="EC" id="5.2.1.8"/>
    </reaction>
</comment>
<keyword evidence="4" id="KW-0812">Transmembrane</keyword>
<feature type="region of interest" description="Disordered" evidence="3">
    <location>
        <begin position="1"/>
        <end position="27"/>
    </location>
</feature>
<comment type="caution">
    <text evidence="6">The sequence shown here is derived from an EMBL/GenBank/DDBJ whole genome shotgun (WGS) entry which is preliminary data.</text>
</comment>
<keyword evidence="7" id="KW-1185">Reference proteome</keyword>
<evidence type="ECO:0000313" key="6">
    <source>
        <dbReference type="EMBL" id="NMN93631.1"/>
    </source>
</evidence>
<dbReference type="PRINTS" id="PR00153">
    <property type="entry name" value="CSAPPISMRASE"/>
</dbReference>
<dbReference type="PANTHER" id="PTHR45625:SF3">
    <property type="entry name" value="PEPTIDYL-PROLYL CIS-TRANS ISOMERASE B-RELATED"/>
    <property type="match status" value="1"/>
</dbReference>
<feature type="transmembrane region" description="Helical" evidence="4">
    <location>
        <begin position="32"/>
        <end position="54"/>
    </location>
</feature>
<dbReference type="AlphaFoldDB" id="A0A848K4U9"/>
<dbReference type="CDD" id="cd00317">
    <property type="entry name" value="cyclophilin"/>
    <property type="match status" value="1"/>
</dbReference>
<feature type="domain" description="PPIase cyclophilin-type" evidence="5">
    <location>
        <begin position="104"/>
        <end position="260"/>
    </location>
</feature>
<keyword evidence="4" id="KW-0472">Membrane</keyword>
<evidence type="ECO:0000256" key="3">
    <source>
        <dbReference type="SAM" id="MobiDB-lite"/>
    </source>
</evidence>
<proteinExistence type="inferred from homology"/>
<keyword evidence="4" id="KW-1133">Transmembrane helix</keyword>
<accession>A0A848K4U9</accession>
<evidence type="ECO:0000259" key="5">
    <source>
        <dbReference type="PROSITE" id="PS50072"/>
    </source>
</evidence>
<dbReference type="InterPro" id="IPR029000">
    <property type="entry name" value="Cyclophilin-like_dom_sf"/>
</dbReference>
<comment type="function">
    <text evidence="1 2">PPIases accelerate the folding of proteins. It catalyzes the cis-trans isomerization of proline imidic peptide bonds in oligopeptides.</text>
</comment>
<name>A0A848K4U9_9NOCA</name>
<keyword evidence="2" id="KW-0697">Rotamase</keyword>